<proteinExistence type="predicted"/>
<dbReference type="Proteomes" id="UP001061862">
    <property type="component" value="Chromosome"/>
</dbReference>
<organism evidence="1 2">
    <name type="scientific">Devosia neptuniae</name>
    <dbReference type="NCBI Taxonomy" id="191302"/>
    <lineage>
        <taxon>Bacteria</taxon>
        <taxon>Pseudomonadati</taxon>
        <taxon>Pseudomonadota</taxon>
        <taxon>Alphaproteobacteria</taxon>
        <taxon>Hyphomicrobiales</taxon>
        <taxon>Devosiaceae</taxon>
        <taxon>Devosia</taxon>
    </lineage>
</organism>
<evidence type="ECO:0000313" key="2">
    <source>
        <dbReference type="Proteomes" id="UP001061862"/>
    </source>
</evidence>
<accession>A0ABY6CFC0</accession>
<evidence type="ECO:0000313" key="1">
    <source>
        <dbReference type="EMBL" id="UXN70935.1"/>
    </source>
</evidence>
<dbReference type="RefSeq" id="WP_262170236.1">
    <property type="nucleotide sequence ID" value="NZ_CP104965.1"/>
</dbReference>
<gene>
    <name evidence="1" type="ORF">N8A98_07030</name>
</gene>
<dbReference type="EMBL" id="CP104965">
    <property type="protein sequence ID" value="UXN70935.1"/>
    <property type="molecule type" value="Genomic_DNA"/>
</dbReference>
<name>A0ABY6CFC0_9HYPH</name>
<protein>
    <submittedName>
        <fullName evidence="1">Uncharacterized protein</fullName>
    </submittedName>
</protein>
<sequence length="69" mass="7603">MGRKNDETLDLVREALDQLKRGDTVDAITTLERTAYPKFYSPSAARRAYESTLFPANDNQEAAPEGAVG</sequence>
<keyword evidence="2" id="KW-1185">Reference proteome</keyword>
<reference evidence="1 2" key="1">
    <citation type="submission" date="2022-09" db="EMBL/GenBank/DDBJ databases">
        <title>Interaction between co-microsymbionts with complementary sets of symbiotic genes in legume-rhizobium systems.</title>
        <authorList>
            <person name="Safronova V."/>
            <person name="Sazanova A."/>
            <person name="Afonin A."/>
            <person name="Chirak E."/>
        </authorList>
    </citation>
    <scope>NUCLEOTIDE SEQUENCE [LARGE SCALE GENOMIC DNA]</scope>
    <source>
        <strain evidence="1 2">A18/4-1</strain>
    </source>
</reference>